<dbReference type="InterPro" id="IPR006321">
    <property type="entry name" value="PilT/PilU"/>
</dbReference>
<dbReference type="GO" id="GO:0005524">
    <property type="term" value="F:ATP binding"/>
    <property type="evidence" value="ECO:0007669"/>
    <property type="project" value="InterPro"/>
</dbReference>
<proteinExistence type="inferred from homology"/>
<dbReference type="InterPro" id="IPR027417">
    <property type="entry name" value="P-loop_NTPase"/>
</dbReference>
<dbReference type="InterPro" id="IPR003593">
    <property type="entry name" value="AAA+_ATPase"/>
</dbReference>
<reference evidence="4" key="1">
    <citation type="submission" date="2020-10" db="EMBL/GenBank/DDBJ databases">
        <authorList>
            <person name="Gilroy R."/>
        </authorList>
    </citation>
    <scope>NUCLEOTIDE SEQUENCE</scope>
    <source>
        <strain evidence="4">ChiSjej1B19-3389</strain>
    </source>
</reference>
<dbReference type="InterPro" id="IPR050921">
    <property type="entry name" value="T4SS_GSP_E_ATPase"/>
</dbReference>
<evidence type="ECO:0000256" key="2">
    <source>
        <dbReference type="SAM" id="MobiDB-lite"/>
    </source>
</evidence>
<feature type="region of interest" description="Disordered" evidence="2">
    <location>
        <begin position="343"/>
        <end position="364"/>
    </location>
</feature>
<comment type="similarity">
    <text evidence="1">Belongs to the GSP E family.</text>
</comment>
<dbReference type="PANTHER" id="PTHR30486">
    <property type="entry name" value="TWITCHING MOTILITY PROTEIN PILT"/>
    <property type="match status" value="1"/>
</dbReference>
<protein>
    <submittedName>
        <fullName evidence="4">PilT/PilU family type 4a pilus ATPase</fullName>
    </submittedName>
</protein>
<dbReference type="SMART" id="SM00382">
    <property type="entry name" value="AAA"/>
    <property type="match status" value="1"/>
</dbReference>
<dbReference type="CDD" id="cd01131">
    <property type="entry name" value="PilT"/>
    <property type="match status" value="1"/>
</dbReference>
<dbReference type="Pfam" id="PF00437">
    <property type="entry name" value="T2SSE"/>
    <property type="match status" value="1"/>
</dbReference>
<dbReference type="EMBL" id="DVFW01000028">
    <property type="protein sequence ID" value="HIQ80908.1"/>
    <property type="molecule type" value="Genomic_DNA"/>
</dbReference>
<dbReference type="PANTHER" id="PTHR30486:SF6">
    <property type="entry name" value="TYPE IV PILUS RETRACTATION ATPASE PILT"/>
    <property type="match status" value="1"/>
</dbReference>
<organism evidence="4 5">
    <name type="scientific">Candidatus Scatavimonas merdigallinarum</name>
    <dbReference type="NCBI Taxonomy" id="2840914"/>
    <lineage>
        <taxon>Bacteria</taxon>
        <taxon>Bacillati</taxon>
        <taxon>Bacillota</taxon>
        <taxon>Clostridia</taxon>
        <taxon>Eubacteriales</taxon>
        <taxon>Oscillospiraceae</taxon>
        <taxon>Oscillospiraceae incertae sedis</taxon>
        <taxon>Candidatus Scatavimonas</taxon>
    </lineage>
</organism>
<dbReference type="InterPro" id="IPR001482">
    <property type="entry name" value="T2SS/T4SS_dom"/>
</dbReference>
<accession>A0A9D0ZI87</accession>
<sequence length="364" mass="40236">MDFYAFIREAVIAGASDIHCAAGNRPALRIHGKICFPEGHPLLTDEEVLNCIRQVLPPAYYTRFLETGDIDAAANIKDFGRFRINAFHQRNGATLVMRIIHVQPPEINTLNLPASIGKILNLQEGLVLATGPAGSGKTTTLAALIHEMNKKRCLHIVTIEDPVEYIHTPIRCMINQREVGTDSLSYSTALRAVLRENPDVILIGEIRDLESMTMALSAAETGHLVFSTLHTEGAAKAIDRMIDLFPESRQQQVLGQLSTTLKAVVSQRLLPRADIPGQIGAFEMMFVNPAVANLIRENKTAQIDQIIQLNKNTGMLTRNASIQLLLENGYITPETARRYSLHTNSPSAADMPPYPNISLYPEQR</sequence>
<evidence type="ECO:0000313" key="5">
    <source>
        <dbReference type="Proteomes" id="UP000886787"/>
    </source>
</evidence>
<dbReference type="Proteomes" id="UP000886787">
    <property type="component" value="Unassembled WGS sequence"/>
</dbReference>
<evidence type="ECO:0000256" key="1">
    <source>
        <dbReference type="ARBA" id="ARBA00006611"/>
    </source>
</evidence>
<feature type="domain" description="Bacterial type II secretion system protein E" evidence="3">
    <location>
        <begin position="194"/>
        <end position="208"/>
    </location>
</feature>
<dbReference type="AlphaFoldDB" id="A0A9D0ZI87"/>
<name>A0A9D0ZI87_9FIRM</name>
<dbReference type="NCBIfam" id="TIGR01420">
    <property type="entry name" value="pilT_fam"/>
    <property type="match status" value="1"/>
</dbReference>
<dbReference type="Gene3D" id="3.30.450.90">
    <property type="match status" value="1"/>
</dbReference>
<dbReference type="GO" id="GO:0016887">
    <property type="term" value="F:ATP hydrolysis activity"/>
    <property type="evidence" value="ECO:0007669"/>
    <property type="project" value="InterPro"/>
</dbReference>
<comment type="caution">
    <text evidence="4">The sequence shown here is derived from an EMBL/GenBank/DDBJ whole genome shotgun (WGS) entry which is preliminary data.</text>
</comment>
<reference evidence="4" key="2">
    <citation type="journal article" date="2021" name="PeerJ">
        <title>Extensive microbial diversity within the chicken gut microbiome revealed by metagenomics and culture.</title>
        <authorList>
            <person name="Gilroy R."/>
            <person name="Ravi A."/>
            <person name="Getino M."/>
            <person name="Pursley I."/>
            <person name="Horton D.L."/>
            <person name="Alikhan N.F."/>
            <person name="Baker D."/>
            <person name="Gharbi K."/>
            <person name="Hall N."/>
            <person name="Watson M."/>
            <person name="Adriaenssens E.M."/>
            <person name="Foster-Nyarko E."/>
            <person name="Jarju S."/>
            <person name="Secka A."/>
            <person name="Antonio M."/>
            <person name="Oren A."/>
            <person name="Chaudhuri R.R."/>
            <person name="La Ragione R."/>
            <person name="Hildebrand F."/>
            <person name="Pallen M.J."/>
        </authorList>
    </citation>
    <scope>NUCLEOTIDE SEQUENCE</scope>
    <source>
        <strain evidence="4">ChiSjej1B19-3389</strain>
    </source>
</reference>
<dbReference type="PROSITE" id="PS00662">
    <property type="entry name" value="T2SP_E"/>
    <property type="match status" value="1"/>
</dbReference>
<dbReference type="SUPFAM" id="SSF52540">
    <property type="entry name" value="P-loop containing nucleoside triphosphate hydrolases"/>
    <property type="match status" value="1"/>
</dbReference>
<evidence type="ECO:0000313" key="4">
    <source>
        <dbReference type="EMBL" id="HIQ80908.1"/>
    </source>
</evidence>
<gene>
    <name evidence="4" type="ORF">IAD32_06455</name>
</gene>
<dbReference type="Gene3D" id="3.40.50.300">
    <property type="entry name" value="P-loop containing nucleotide triphosphate hydrolases"/>
    <property type="match status" value="1"/>
</dbReference>
<evidence type="ECO:0000259" key="3">
    <source>
        <dbReference type="PROSITE" id="PS00662"/>
    </source>
</evidence>